<dbReference type="AlphaFoldDB" id="A0AA42RCN4"/>
<dbReference type="Proteomes" id="UP001161704">
    <property type="component" value="Unassembled WGS sequence"/>
</dbReference>
<dbReference type="InterPro" id="IPR017850">
    <property type="entry name" value="Alkaline_phosphatase_core_sf"/>
</dbReference>
<gene>
    <name evidence="1" type="ORF">N5I20_24110</name>
</gene>
<dbReference type="PANTHER" id="PTHR30443:SF0">
    <property type="entry name" value="PHOSPHOETHANOLAMINE TRANSFERASE EPTA"/>
    <property type="match status" value="1"/>
</dbReference>
<accession>A0AA42RCN4</accession>
<evidence type="ECO:0000313" key="1">
    <source>
        <dbReference type="EMBL" id="MDH1508117.1"/>
    </source>
</evidence>
<reference evidence="1" key="1">
    <citation type="submission" date="2022-09" db="EMBL/GenBank/DDBJ databases">
        <title>Intensive care unit water sources are persistently colonized with multi-drug resistant bacteria and are the site of extensive horizontal gene transfer of antibiotic resistance genes.</title>
        <authorList>
            <person name="Diorio-Toth L."/>
        </authorList>
    </citation>
    <scope>NUCLEOTIDE SEQUENCE</scope>
    <source>
        <strain evidence="1">GD03710</strain>
    </source>
</reference>
<comment type="caution">
    <text evidence="1">The sequence shown here is derived from an EMBL/GenBank/DDBJ whole genome shotgun (WGS) entry which is preliminary data.</text>
</comment>
<sequence length="78" mass="9054">HGTPYKFAPDDQTRVPMQVWMSPGFIKEKGMNMECLQKNAAANRYSHDNIFSSVLGIWDVKTAIYEQELDIFKQCRNN</sequence>
<protein>
    <submittedName>
        <fullName evidence="1">Phosphoethanolamine transferase</fullName>
    </submittedName>
</protein>
<keyword evidence="1" id="KW-0808">Transferase</keyword>
<dbReference type="Gene3D" id="3.40.720.10">
    <property type="entry name" value="Alkaline Phosphatase, subunit A"/>
    <property type="match status" value="1"/>
</dbReference>
<dbReference type="InterPro" id="IPR040423">
    <property type="entry name" value="PEA_transferase"/>
</dbReference>
<dbReference type="GO" id="GO:0009244">
    <property type="term" value="P:lipopolysaccharide core region biosynthetic process"/>
    <property type="evidence" value="ECO:0007669"/>
    <property type="project" value="TreeGrafter"/>
</dbReference>
<evidence type="ECO:0000313" key="2">
    <source>
        <dbReference type="Proteomes" id="UP001161704"/>
    </source>
</evidence>
<name>A0AA42RCN4_AERCA</name>
<dbReference type="PANTHER" id="PTHR30443">
    <property type="entry name" value="INNER MEMBRANE PROTEIN"/>
    <property type="match status" value="1"/>
</dbReference>
<feature type="non-terminal residue" evidence="1">
    <location>
        <position position="1"/>
    </location>
</feature>
<organism evidence="1 2">
    <name type="scientific">Aeromonas caviae</name>
    <name type="common">Aeromonas punctata</name>
    <dbReference type="NCBI Taxonomy" id="648"/>
    <lineage>
        <taxon>Bacteria</taxon>
        <taxon>Pseudomonadati</taxon>
        <taxon>Pseudomonadota</taxon>
        <taxon>Gammaproteobacteria</taxon>
        <taxon>Aeromonadales</taxon>
        <taxon>Aeromonadaceae</taxon>
        <taxon>Aeromonas</taxon>
    </lineage>
</organism>
<dbReference type="GO" id="GO:0005886">
    <property type="term" value="C:plasma membrane"/>
    <property type="evidence" value="ECO:0007669"/>
    <property type="project" value="UniProtKB-SubCell"/>
</dbReference>
<proteinExistence type="predicted"/>
<dbReference type="GO" id="GO:0016776">
    <property type="term" value="F:phosphotransferase activity, phosphate group as acceptor"/>
    <property type="evidence" value="ECO:0007669"/>
    <property type="project" value="TreeGrafter"/>
</dbReference>
<dbReference type="EMBL" id="JAOCIZ010000285">
    <property type="protein sequence ID" value="MDH1508117.1"/>
    <property type="molecule type" value="Genomic_DNA"/>
</dbReference>